<evidence type="ECO:0000256" key="1">
    <source>
        <dbReference type="SAM" id="Phobius"/>
    </source>
</evidence>
<protein>
    <submittedName>
        <fullName evidence="2">Uncharacterized protein</fullName>
    </submittedName>
</protein>
<comment type="caution">
    <text evidence="2">The sequence shown here is derived from an EMBL/GenBank/DDBJ whole genome shotgun (WGS) entry which is preliminary data.</text>
</comment>
<keyword evidence="1" id="KW-0472">Membrane</keyword>
<keyword evidence="3" id="KW-1185">Reference proteome</keyword>
<dbReference type="AlphaFoldDB" id="A0A5B7KAX2"/>
<name>A0A5B7KAX2_PORTR</name>
<keyword evidence="1" id="KW-0812">Transmembrane</keyword>
<keyword evidence="1" id="KW-1133">Transmembrane helix</keyword>
<dbReference type="EMBL" id="VSRR010140522">
    <property type="protein sequence ID" value="MPD04320.1"/>
    <property type="molecule type" value="Genomic_DNA"/>
</dbReference>
<dbReference type="Proteomes" id="UP000324222">
    <property type="component" value="Unassembled WGS sequence"/>
</dbReference>
<feature type="transmembrane region" description="Helical" evidence="1">
    <location>
        <begin position="28"/>
        <end position="48"/>
    </location>
</feature>
<accession>A0A5B7KAX2</accession>
<organism evidence="2 3">
    <name type="scientific">Portunus trituberculatus</name>
    <name type="common">Swimming crab</name>
    <name type="synonym">Neptunus trituberculatus</name>
    <dbReference type="NCBI Taxonomy" id="210409"/>
    <lineage>
        <taxon>Eukaryota</taxon>
        <taxon>Metazoa</taxon>
        <taxon>Ecdysozoa</taxon>
        <taxon>Arthropoda</taxon>
        <taxon>Crustacea</taxon>
        <taxon>Multicrustacea</taxon>
        <taxon>Malacostraca</taxon>
        <taxon>Eumalacostraca</taxon>
        <taxon>Eucarida</taxon>
        <taxon>Decapoda</taxon>
        <taxon>Pleocyemata</taxon>
        <taxon>Brachyura</taxon>
        <taxon>Eubrachyura</taxon>
        <taxon>Portunoidea</taxon>
        <taxon>Portunidae</taxon>
        <taxon>Portuninae</taxon>
        <taxon>Portunus</taxon>
    </lineage>
</organism>
<reference evidence="2 3" key="1">
    <citation type="submission" date="2019-05" db="EMBL/GenBank/DDBJ databases">
        <title>Another draft genome of Portunus trituberculatus and its Hox gene families provides insights of decapod evolution.</title>
        <authorList>
            <person name="Jeong J.-H."/>
            <person name="Song I."/>
            <person name="Kim S."/>
            <person name="Choi T."/>
            <person name="Kim D."/>
            <person name="Ryu S."/>
            <person name="Kim W."/>
        </authorList>
    </citation>
    <scope>NUCLEOTIDE SEQUENCE [LARGE SCALE GENOMIC DNA]</scope>
    <source>
        <tissue evidence="2">Muscle</tissue>
    </source>
</reference>
<feature type="transmembrane region" description="Helical" evidence="1">
    <location>
        <begin position="77"/>
        <end position="99"/>
    </location>
</feature>
<sequence>MLQLIVSIAGMLTWYVSGNALGIAWSRAFYSLLIVSLSASVAPAANSFTARRTVLVRHPMLHWPLALQLSLPVRRQLLLLPLALLGRVVLFIWLTGLPFCPMTRLSHLLEGKKIIRT</sequence>
<gene>
    <name evidence="2" type="ORF">E2C01_100000</name>
</gene>
<evidence type="ECO:0000313" key="2">
    <source>
        <dbReference type="EMBL" id="MPD04320.1"/>
    </source>
</evidence>
<evidence type="ECO:0000313" key="3">
    <source>
        <dbReference type="Proteomes" id="UP000324222"/>
    </source>
</evidence>
<proteinExistence type="predicted"/>